<evidence type="ECO:0000256" key="9">
    <source>
        <dbReference type="ARBA" id="ARBA00022777"/>
    </source>
</evidence>
<dbReference type="GO" id="GO:0005524">
    <property type="term" value="F:ATP binding"/>
    <property type="evidence" value="ECO:0007669"/>
    <property type="project" value="UniProtKB-UniRule"/>
</dbReference>
<keyword evidence="7" id="KW-0808">Transferase</keyword>
<evidence type="ECO:0000256" key="7">
    <source>
        <dbReference type="ARBA" id="ARBA00022679"/>
    </source>
</evidence>
<dbReference type="Gene3D" id="3.30.200.20">
    <property type="entry name" value="Phosphorylase Kinase, domain 1"/>
    <property type="match status" value="1"/>
</dbReference>
<evidence type="ECO:0000256" key="5">
    <source>
        <dbReference type="ARBA" id="ARBA00019973"/>
    </source>
</evidence>
<dbReference type="AlphaFoldDB" id="A0A439D0V5"/>
<dbReference type="PANTHER" id="PTHR47634:SF9">
    <property type="entry name" value="PROTEIN KINASE DOMAIN-CONTAINING PROTEIN-RELATED"/>
    <property type="match status" value="1"/>
</dbReference>
<protein>
    <recommendedName>
        <fullName evidence="5">EKC/KEOPS complex subunit BUD32</fullName>
        <ecNumber evidence="3">2.7.11.1</ecNumber>
    </recommendedName>
    <alternativeName>
        <fullName evidence="11 12">Atypical Serine/threonine protein kinase BUD32</fullName>
    </alternativeName>
    <alternativeName>
        <fullName evidence="4">EKC/KEOPS complex subunit bud32</fullName>
    </alternativeName>
</protein>
<comment type="caution">
    <text evidence="17">The sequence shown here is derived from an EMBL/GenBank/DDBJ whole genome shotgun (WGS) entry which is preliminary data.</text>
</comment>
<evidence type="ECO:0000313" key="17">
    <source>
        <dbReference type="EMBL" id="RWA07917.1"/>
    </source>
</evidence>
<evidence type="ECO:0000256" key="10">
    <source>
        <dbReference type="ARBA" id="ARBA00022840"/>
    </source>
</evidence>
<dbReference type="GO" id="GO:0050684">
    <property type="term" value="P:regulation of mRNA processing"/>
    <property type="evidence" value="ECO:0007669"/>
    <property type="project" value="TreeGrafter"/>
</dbReference>
<evidence type="ECO:0000256" key="12">
    <source>
        <dbReference type="ARBA" id="ARBA00033194"/>
    </source>
</evidence>
<comment type="catalytic activity">
    <reaction evidence="14">
        <text>L-seryl-[protein] + ATP = O-phospho-L-seryl-[protein] + ADP + H(+)</text>
        <dbReference type="Rhea" id="RHEA:17989"/>
        <dbReference type="Rhea" id="RHEA-COMP:9863"/>
        <dbReference type="Rhea" id="RHEA-COMP:11604"/>
        <dbReference type="ChEBI" id="CHEBI:15378"/>
        <dbReference type="ChEBI" id="CHEBI:29999"/>
        <dbReference type="ChEBI" id="CHEBI:30616"/>
        <dbReference type="ChEBI" id="CHEBI:83421"/>
        <dbReference type="ChEBI" id="CHEBI:456216"/>
        <dbReference type="EC" id="2.7.11.1"/>
    </reaction>
</comment>
<evidence type="ECO:0000256" key="14">
    <source>
        <dbReference type="ARBA" id="ARBA00048679"/>
    </source>
</evidence>
<dbReference type="STRING" id="363999.A0A439D0V5"/>
<keyword evidence="8 15" id="KW-0547">Nucleotide-binding</keyword>
<gene>
    <name evidence="17" type="ORF">EKO27_g7186</name>
</gene>
<comment type="catalytic activity">
    <reaction evidence="13">
        <text>L-threonyl-[protein] + ATP = O-phospho-L-threonyl-[protein] + ADP + H(+)</text>
        <dbReference type="Rhea" id="RHEA:46608"/>
        <dbReference type="Rhea" id="RHEA-COMP:11060"/>
        <dbReference type="Rhea" id="RHEA-COMP:11605"/>
        <dbReference type="ChEBI" id="CHEBI:15378"/>
        <dbReference type="ChEBI" id="CHEBI:30013"/>
        <dbReference type="ChEBI" id="CHEBI:30616"/>
        <dbReference type="ChEBI" id="CHEBI:61977"/>
        <dbReference type="ChEBI" id="CHEBI:456216"/>
        <dbReference type="EC" id="2.7.11.1"/>
    </reaction>
</comment>
<dbReference type="GO" id="GO:0004674">
    <property type="term" value="F:protein serine/threonine kinase activity"/>
    <property type="evidence" value="ECO:0007669"/>
    <property type="project" value="UniProtKB-KW"/>
</dbReference>
<dbReference type="InterPro" id="IPR008266">
    <property type="entry name" value="Tyr_kinase_AS"/>
</dbReference>
<name>A0A439D0V5_9PEZI</name>
<evidence type="ECO:0000256" key="6">
    <source>
        <dbReference type="ARBA" id="ARBA00022527"/>
    </source>
</evidence>
<sequence length="476" mass="53678">MDKNVTIELLNPQQAEAILSACKNTQESDDTQEYEYNYLTKQWGLEDIPRYNRGGFHPIHIRDVLDDRFEVVHKLGSGGFGTVWLCRDRQLEKWRAVKVMAADHSSDSAELKTLDFLKQSSSLEELERNHIAAPLETFWIEGPNGRHLCLVMCIYGYPVSEWRLDLDNIQPSTKKDSTMICAQIAQALAFLHGKGVCHGDFRPSNILMKLDQEALHKLDPSQMAELLGVPEAYEVQTVSGKSPLPKGPEYCVLAVKQDWCEKLLLPEIAVIDFGESFSVNTPRNSTGIPTPYAAPEVLFNQTVGTGVDIWSLACTIYEVRTGDKLFGDDFYQGAKFTRVVYEIEIILGPLVEPYRKVWEHEGFGGHNDIVEVPDESGGAVLPATCSLASLESGRRKYITGSGYNDILEAMLGAKREQYHSFLSEDRDEPPISYQYEKEEVVALADLLRRLFKYHPGERLGAYEVLQHPWIKDSEVA</sequence>
<evidence type="ECO:0000256" key="13">
    <source>
        <dbReference type="ARBA" id="ARBA00047899"/>
    </source>
</evidence>
<proteinExistence type="predicted"/>
<dbReference type="PANTHER" id="PTHR47634">
    <property type="entry name" value="PROTEIN KINASE DOMAIN-CONTAINING PROTEIN-RELATED"/>
    <property type="match status" value="1"/>
</dbReference>
<dbReference type="InterPro" id="IPR017441">
    <property type="entry name" value="Protein_kinase_ATP_BS"/>
</dbReference>
<keyword evidence="18" id="KW-1185">Reference proteome</keyword>
<evidence type="ECO:0000259" key="16">
    <source>
        <dbReference type="PROSITE" id="PS50011"/>
    </source>
</evidence>
<feature type="domain" description="Protein kinase" evidence="16">
    <location>
        <begin position="69"/>
        <end position="470"/>
    </location>
</feature>
<evidence type="ECO:0000256" key="3">
    <source>
        <dbReference type="ARBA" id="ARBA00012513"/>
    </source>
</evidence>
<dbReference type="Proteomes" id="UP000286045">
    <property type="component" value="Unassembled WGS sequence"/>
</dbReference>
<evidence type="ECO:0000313" key="18">
    <source>
        <dbReference type="Proteomes" id="UP000286045"/>
    </source>
</evidence>
<dbReference type="PROSITE" id="PS00109">
    <property type="entry name" value="PROTEIN_KINASE_TYR"/>
    <property type="match status" value="1"/>
</dbReference>
<dbReference type="Pfam" id="PF00069">
    <property type="entry name" value="Pkinase"/>
    <property type="match status" value="2"/>
</dbReference>
<dbReference type="EC" id="2.7.11.1" evidence="3"/>
<dbReference type="Gene3D" id="1.10.510.10">
    <property type="entry name" value="Transferase(Phosphotransferase) domain 1"/>
    <property type="match status" value="1"/>
</dbReference>
<dbReference type="PROSITE" id="PS50011">
    <property type="entry name" value="PROTEIN_KINASE_DOM"/>
    <property type="match status" value="1"/>
</dbReference>
<keyword evidence="9" id="KW-0418">Kinase</keyword>
<keyword evidence="10 15" id="KW-0067">ATP-binding</keyword>
<evidence type="ECO:0000256" key="2">
    <source>
        <dbReference type="ARBA" id="ARBA00011534"/>
    </source>
</evidence>
<dbReference type="InterPro" id="IPR011009">
    <property type="entry name" value="Kinase-like_dom_sf"/>
</dbReference>
<dbReference type="GO" id="GO:0000245">
    <property type="term" value="P:spliceosomal complex assembly"/>
    <property type="evidence" value="ECO:0007669"/>
    <property type="project" value="TreeGrafter"/>
</dbReference>
<comment type="subunit">
    <text evidence="2">Component of the EKC/KEOPS complex composed of at least BUD32, CGI121, GON7, KAE1 and PCC1; the whole complex dimerizes.</text>
</comment>
<organism evidence="17 18">
    <name type="scientific">Xylaria grammica</name>
    <dbReference type="NCBI Taxonomy" id="363999"/>
    <lineage>
        <taxon>Eukaryota</taxon>
        <taxon>Fungi</taxon>
        <taxon>Dikarya</taxon>
        <taxon>Ascomycota</taxon>
        <taxon>Pezizomycotina</taxon>
        <taxon>Sordariomycetes</taxon>
        <taxon>Xylariomycetidae</taxon>
        <taxon>Xylariales</taxon>
        <taxon>Xylariaceae</taxon>
        <taxon>Xylaria</taxon>
    </lineage>
</organism>
<dbReference type="EMBL" id="RYZI01000229">
    <property type="protein sequence ID" value="RWA07917.1"/>
    <property type="molecule type" value="Genomic_DNA"/>
</dbReference>
<dbReference type="InterPro" id="IPR000719">
    <property type="entry name" value="Prot_kinase_dom"/>
</dbReference>
<evidence type="ECO:0000256" key="11">
    <source>
        <dbReference type="ARBA" id="ARBA00030980"/>
    </source>
</evidence>
<dbReference type="PROSITE" id="PS00107">
    <property type="entry name" value="PROTEIN_KINASE_ATP"/>
    <property type="match status" value="1"/>
</dbReference>
<dbReference type="SUPFAM" id="SSF56112">
    <property type="entry name" value="Protein kinase-like (PK-like)"/>
    <property type="match status" value="1"/>
</dbReference>
<reference evidence="17 18" key="1">
    <citation type="submission" date="2018-12" db="EMBL/GenBank/DDBJ databases">
        <title>Draft genome sequence of Xylaria grammica IHI A82.</title>
        <authorList>
            <person name="Buettner E."/>
            <person name="Kellner H."/>
        </authorList>
    </citation>
    <scope>NUCLEOTIDE SEQUENCE [LARGE SCALE GENOMIC DNA]</scope>
    <source>
        <strain evidence="17 18">IHI A82</strain>
    </source>
</reference>
<evidence type="ECO:0000256" key="8">
    <source>
        <dbReference type="ARBA" id="ARBA00022741"/>
    </source>
</evidence>
<comment type="function">
    <text evidence="1">Component of the EKC/KEOPS complex that is required for the formation of a threonylcarbamoyl group on adenosine at position 37 (t(6)A37) in tRNAs that read codons beginning with adenine. The complex is probably involved in the transfer of the threonylcarbamoyl moiety of threonylcarbamoyl-AMP (TC-AMP) to the N6 group of A37. BUD32 has ATPase activity in the context of the EKC/KEOPS complex and likely plays a supporting role to the catalytic subunit KAE1. The EKC/KEOPS complex also promotes both telomere uncapping and telomere elongation. The complex is required for efficient recruitment of transcriptional coactivators.</text>
</comment>
<accession>A0A439D0V5</accession>
<keyword evidence="6" id="KW-0723">Serine/threonine-protein kinase</keyword>
<evidence type="ECO:0000256" key="4">
    <source>
        <dbReference type="ARBA" id="ARBA00013948"/>
    </source>
</evidence>
<dbReference type="InterPro" id="IPR051334">
    <property type="entry name" value="SRPK"/>
</dbReference>
<feature type="binding site" evidence="15">
    <location>
        <position position="98"/>
    </location>
    <ligand>
        <name>ATP</name>
        <dbReference type="ChEBI" id="CHEBI:30616"/>
    </ligand>
</feature>
<evidence type="ECO:0000256" key="15">
    <source>
        <dbReference type="PROSITE-ProRule" id="PRU10141"/>
    </source>
</evidence>
<evidence type="ECO:0000256" key="1">
    <source>
        <dbReference type="ARBA" id="ARBA00003747"/>
    </source>
</evidence>